<keyword evidence="6" id="KW-1185">Reference proteome</keyword>
<proteinExistence type="predicted"/>
<reference evidence="5" key="1">
    <citation type="submission" date="2010-03" db="EMBL/GenBank/DDBJ databases">
        <title>The genome sequence of Ruminococcus sp. 18P13.</title>
        <authorList>
            <consortium name="metaHIT consortium -- http://www.metahit.eu/"/>
            <person name="Pajon A."/>
            <person name="Turner K."/>
            <person name="Parkhill J."/>
            <person name="Bernalier A."/>
        </authorList>
    </citation>
    <scope>NUCLEOTIDE SEQUENCE [LARGE SCALE GENOMIC DNA]</scope>
    <source>
        <strain evidence="5">Type strain: 18P13</strain>
    </source>
</reference>
<sequence>MQQDTEKKIAEHLFSQREESFAHASFDREIAFYESICSGNMKLVRVFMKPLCCEGCGVLSEDPLRNLRYHMVVLAALIARYCIKGGMPPEESYTLSDFYIMKTDKCRTEAEIRRVHLEMIEDYTGKMRRIKLNGAYSRQIVHGVDYIITHLHSRILLEDTAKHLDISPAYLSRLFKKETGMTFSDFVNKQKIEEAAALLLYTEYSDTQISTLLAFSSQSYFIKVFRKYMGTTPKQYKKQYNIPDFAGR</sequence>
<keyword evidence="2 5" id="KW-0238">DNA-binding</keyword>
<gene>
    <name evidence="5" type="ordered locus">RUM_05610</name>
</gene>
<organism evidence="5 6">
    <name type="scientific">Ruminococcus champanellensis (strain DSM 18848 / JCM 17042 / KCTC 15320 / 18P13)</name>
    <dbReference type="NCBI Taxonomy" id="213810"/>
    <lineage>
        <taxon>Bacteria</taxon>
        <taxon>Bacillati</taxon>
        <taxon>Bacillota</taxon>
        <taxon>Clostridia</taxon>
        <taxon>Eubacteriales</taxon>
        <taxon>Oscillospiraceae</taxon>
        <taxon>Ruminococcus</taxon>
    </lineage>
</organism>
<dbReference type="EMBL" id="FP929052">
    <property type="protein sequence ID" value="CBL16781.1"/>
    <property type="molecule type" value="Genomic_DNA"/>
</dbReference>
<dbReference type="SUPFAM" id="SSF46689">
    <property type="entry name" value="Homeodomain-like"/>
    <property type="match status" value="2"/>
</dbReference>
<dbReference type="GO" id="GO:0003700">
    <property type="term" value="F:DNA-binding transcription factor activity"/>
    <property type="evidence" value="ECO:0007669"/>
    <property type="project" value="InterPro"/>
</dbReference>
<evidence type="ECO:0000313" key="6">
    <source>
        <dbReference type="Proteomes" id="UP000007054"/>
    </source>
</evidence>
<evidence type="ECO:0000256" key="1">
    <source>
        <dbReference type="ARBA" id="ARBA00023015"/>
    </source>
</evidence>
<dbReference type="PROSITE" id="PS01124">
    <property type="entry name" value="HTH_ARAC_FAMILY_2"/>
    <property type="match status" value="1"/>
</dbReference>
<dbReference type="PATRIC" id="fig|213810.4.peg.467"/>
<dbReference type="PANTHER" id="PTHR43280:SF34">
    <property type="entry name" value="ARAC-FAMILY TRANSCRIPTIONAL REGULATOR"/>
    <property type="match status" value="1"/>
</dbReference>
<dbReference type="GO" id="GO:0043565">
    <property type="term" value="F:sequence-specific DNA binding"/>
    <property type="evidence" value="ECO:0007669"/>
    <property type="project" value="InterPro"/>
</dbReference>
<dbReference type="RefSeq" id="WP_015557688.1">
    <property type="nucleotide sequence ID" value="NC_021039.1"/>
</dbReference>
<dbReference type="KEGG" id="rch:RUM_05610"/>
<feature type="domain" description="HTH araC/xylS-type" evidence="4">
    <location>
        <begin position="141"/>
        <end position="239"/>
    </location>
</feature>
<dbReference type="OrthoDB" id="184994at2"/>
<reference evidence="5" key="2">
    <citation type="submission" date="2010-03" db="EMBL/GenBank/DDBJ databases">
        <authorList>
            <person name="Pajon A."/>
        </authorList>
    </citation>
    <scope>NUCLEOTIDE SEQUENCE</scope>
    <source>
        <strain evidence="5">Type strain: 18P13</strain>
    </source>
</reference>
<dbReference type="Proteomes" id="UP000007054">
    <property type="component" value="Chromosome"/>
</dbReference>
<dbReference type="InterPro" id="IPR020449">
    <property type="entry name" value="Tscrpt_reg_AraC-type_HTH"/>
</dbReference>
<dbReference type="BioCyc" id="RCHA213810:RUM_RS02705-MONOMER"/>
<protein>
    <submittedName>
        <fullName evidence="5">AraC-type DNA-binding domain-containing proteins</fullName>
    </submittedName>
</protein>
<evidence type="ECO:0000256" key="3">
    <source>
        <dbReference type="ARBA" id="ARBA00023163"/>
    </source>
</evidence>
<name>D4LAY6_RUMC1</name>
<keyword evidence="3" id="KW-0804">Transcription</keyword>
<evidence type="ECO:0000313" key="5">
    <source>
        <dbReference type="EMBL" id="CBL16781.1"/>
    </source>
</evidence>
<dbReference type="STRING" id="213810.RUM_05610"/>
<evidence type="ECO:0000259" key="4">
    <source>
        <dbReference type="PROSITE" id="PS01124"/>
    </source>
</evidence>
<dbReference type="PANTHER" id="PTHR43280">
    <property type="entry name" value="ARAC-FAMILY TRANSCRIPTIONAL REGULATOR"/>
    <property type="match status" value="1"/>
</dbReference>
<dbReference type="HOGENOM" id="CLU_036605_3_0_9"/>
<evidence type="ECO:0000256" key="2">
    <source>
        <dbReference type="ARBA" id="ARBA00023125"/>
    </source>
</evidence>
<dbReference type="GeneID" id="83155374"/>
<dbReference type="InterPro" id="IPR018060">
    <property type="entry name" value="HTH_AraC"/>
</dbReference>
<dbReference type="SMART" id="SM00342">
    <property type="entry name" value="HTH_ARAC"/>
    <property type="match status" value="1"/>
</dbReference>
<dbReference type="Pfam" id="PF12833">
    <property type="entry name" value="HTH_18"/>
    <property type="match status" value="1"/>
</dbReference>
<dbReference type="AlphaFoldDB" id="D4LAY6"/>
<accession>D4LAY6</accession>
<dbReference type="PRINTS" id="PR00032">
    <property type="entry name" value="HTHARAC"/>
</dbReference>
<keyword evidence="1" id="KW-0805">Transcription regulation</keyword>
<dbReference type="InterPro" id="IPR009057">
    <property type="entry name" value="Homeodomain-like_sf"/>
</dbReference>
<dbReference type="Gene3D" id="1.10.10.60">
    <property type="entry name" value="Homeodomain-like"/>
    <property type="match status" value="2"/>
</dbReference>